<gene>
    <name evidence="2" type="ORF">HDF16_004194</name>
</gene>
<evidence type="ECO:0000259" key="1">
    <source>
        <dbReference type="Pfam" id="PF08241"/>
    </source>
</evidence>
<dbReference type="PANTHER" id="PTHR43591:SF24">
    <property type="entry name" value="2-METHOXY-6-POLYPRENYL-1,4-BENZOQUINOL METHYLASE, MITOCHONDRIAL"/>
    <property type="match status" value="1"/>
</dbReference>
<proteinExistence type="predicted"/>
<keyword evidence="2" id="KW-0489">Methyltransferase</keyword>
<keyword evidence="2" id="KW-0808">Transferase</keyword>
<dbReference type="Pfam" id="PF08241">
    <property type="entry name" value="Methyltransf_11"/>
    <property type="match status" value="1"/>
</dbReference>
<dbReference type="EMBL" id="JACHIP010000006">
    <property type="protein sequence ID" value="MBB5059468.1"/>
    <property type="molecule type" value="Genomic_DNA"/>
</dbReference>
<feature type="domain" description="Methyltransferase type 11" evidence="1">
    <location>
        <begin position="51"/>
        <end position="145"/>
    </location>
</feature>
<keyword evidence="3" id="KW-1185">Reference proteome</keyword>
<protein>
    <submittedName>
        <fullName evidence="2">SAM-dependent methyltransferase</fullName>
    </submittedName>
</protein>
<dbReference type="GO" id="GO:0008757">
    <property type="term" value="F:S-adenosylmethionine-dependent methyltransferase activity"/>
    <property type="evidence" value="ECO:0007669"/>
    <property type="project" value="InterPro"/>
</dbReference>
<accession>A0A7W7ZGK6</accession>
<dbReference type="Gene3D" id="3.40.50.150">
    <property type="entry name" value="Vaccinia Virus protein VP39"/>
    <property type="match status" value="1"/>
</dbReference>
<comment type="caution">
    <text evidence="2">The sequence shown here is derived from an EMBL/GenBank/DDBJ whole genome shotgun (WGS) entry which is preliminary data.</text>
</comment>
<dbReference type="GO" id="GO:0032259">
    <property type="term" value="P:methylation"/>
    <property type="evidence" value="ECO:0007669"/>
    <property type="project" value="UniProtKB-KW"/>
</dbReference>
<dbReference type="InterPro" id="IPR029063">
    <property type="entry name" value="SAM-dependent_MTases_sf"/>
</dbReference>
<name>A0A7W7ZGK6_9BACT</name>
<dbReference type="InterPro" id="IPR013216">
    <property type="entry name" value="Methyltransf_11"/>
</dbReference>
<sequence>MVTAPPDISTIKNAMRATWMAGDFGVVAKTISGSAEEFIARLAIAPGSRVLDIACGTGNSAIPLARAGAIVTGVDIATNLLEQARERATAEGLKITFDEGDAEALPYADASFDAVTTMFGAMFAPRPALVASECARVLKPGALLAMANWNPASFTGQMFRVGSDHVPAPPGIPPPALWGDEATVRGRLAPFFSNVETQLISIDFDMPVSPAGAVDFFRKYFGPTQMAFARLDAAGQAALAADLTALWSSANIAPDPDAHTLVKNEYLQITAIRN</sequence>
<dbReference type="PANTHER" id="PTHR43591">
    <property type="entry name" value="METHYLTRANSFERASE"/>
    <property type="match status" value="1"/>
</dbReference>
<dbReference type="Proteomes" id="UP000540989">
    <property type="component" value="Unassembled WGS sequence"/>
</dbReference>
<evidence type="ECO:0000313" key="3">
    <source>
        <dbReference type="Proteomes" id="UP000540989"/>
    </source>
</evidence>
<evidence type="ECO:0000313" key="2">
    <source>
        <dbReference type="EMBL" id="MBB5059468.1"/>
    </source>
</evidence>
<dbReference type="SUPFAM" id="SSF53335">
    <property type="entry name" value="S-adenosyl-L-methionine-dependent methyltransferases"/>
    <property type="match status" value="1"/>
</dbReference>
<reference evidence="2 3" key="1">
    <citation type="submission" date="2020-08" db="EMBL/GenBank/DDBJ databases">
        <title>Genomic Encyclopedia of Type Strains, Phase IV (KMG-V): Genome sequencing to study the core and pangenomes of soil and plant-associated prokaryotes.</title>
        <authorList>
            <person name="Whitman W."/>
        </authorList>
    </citation>
    <scope>NUCLEOTIDE SEQUENCE [LARGE SCALE GENOMIC DNA]</scope>
    <source>
        <strain evidence="2 3">M8UP14</strain>
    </source>
</reference>
<dbReference type="CDD" id="cd02440">
    <property type="entry name" value="AdoMet_MTases"/>
    <property type="match status" value="1"/>
</dbReference>
<dbReference type="RefSeq" id="WP_184221036.1">
    <property type="nucleotide sequence ID" value="NZ_JACHIP010000006.1"/>
</dbReference>
<dbReference type="AlphaFoldDB" id="A0A7W7ZGK6"/>
<organism evidence="2 3">
    <name type="scientific">Granulicella aggregans</name>
    <dbReference type="NCBI Taxonomy" id="474949"/>
    <lineage>
        <taxon>Bacteria</taxon>
        <taxon>Pseudomonadati</taxon>
        <taxon>Acidobacteriota</taxon>
        <taxon>Terriglobia</taxon>
        <taxon>Terriglobales</taxon>
        <taxon>Acidobacteriaceae</taxon>
        <taxon>Granulicella</taxon>
    </lineage>
</organism>